<keyword evidence="2" id="KW-1185">Reference proteome</keyword>
<proteinExistence type="predicted"/>
<dbReference type="Proteomes" id="UP000826212">
    <property type="component" value="Chromosome"/>
</dbReference>
<gene>
    <name evidence="1" type="ORF">K4L44_12830</name>
</gene>
<organism evidence="1 2">
    <name type="scientific">Halosquirtibacter laminarini</name>
    <dbReference type="NCBI Taxonomy" id="3374600"/>
    <lineage>
        <taxon>Bacteria</taxon>
        <taxon>Pseudomonadati</taxon>
        <taxon>Bacteroidota</taxon>
        <taxon>Bacteroidia</taxon>
        <taxon>Marinilabiliales</taxon>
        <taxon>Prolixibacteraceae</taxon>
        <taxon>Halosquirtibacter</taxon>
    </lineage>
</organism>
<protein>
    <submittedName>
        <fullName evidence="1">Uncharacterized protein</fullName>
    </submittedName>
</protein>
<dbReference type="EMBL" id="CP081303">
    <property type="protein sequence ID" value="QZE13460.1"/>
    <property type="molecule type" value="Genomic_DNA"/>
</dbReference>
<reference evidence="1" key="1">
    <citation type="submission" date="2021-08" db="EMBL/GenBank/DDBJ databases">
        <title>Novel anaerobic bacterium isolated from sea squirt in East Sea, Republic of Korea.</title>
        <authorList>
            <person name="Nguyen T.H."/>
            <person name="Li Z."/>
            <person name="Lee Y.-J."/>
            <person name="Ko J."/>
            <person name="Kim S.-G."/>
        </authorList>
    </citation>
    <scope>NUCLEOTIDE SEQUENCE</scope>
    <source>
        <strain evidence="1">KCTC 25031</strain>
    </source>
</reference>
<name>A0AC61NMP8_9BACT</name>
<accession>A0AC61NMP8</accession>
<evidence type="ECO:0000313" key="1">
    <source>
        <dbReference type="EMBL" id="QZE13460.1"/>
    </source>
</evidence>
<sequence>MKIFTLIAFIMMITSFTIKAQEGGTMDQFKINLLTPGIGYEKKLGTKGTLDLTATGYFSWVGSDTYIKPSIDIGYRYYYNILRRESRGRNIKGNSASFLIASIGYTHRNITKSKYLYNTNPIGFDCKLQWGIRRTFNWFYLEGKAGGCKQWWHHTDLNITTQEPIGFLGELTIGFLIQ</sequence>
<evidence type="ECO:0000313" key="2">
    <source>
        <dbReference type="Proteomes" id="UP000826212"/>
    </source>
</evidence>